<proteinExistence type="inferred from homology"/>
<comment type="caution">
    <text evidence="9">The sequence shown here is derived from an EMBL/GenBank/DDBJ whole genome shotgun (WGS) entry which is preliminary data.</text>
</comment>
<dbReference type="SUPFAM" id="SSF53613">
    <property type="entry name" value="Ribokinase-like"/>
    <property type="match status" value="1"/>
</dbReference>
<keyword evidence="3" id="KW-0547">Nucleotide-binding</keyword>
<dbReference type="PROSITE" id="PS00584">
    <property type="entry name" value="PFKB_KINASES_2"/>
    <property type="match status" value="1"/>
</dbReference>
<keyword evidence="4" id="KW-0418">Kinase</keyword>
<dbReference type="AlphaFoldDB" id="A0A831W2I1"/>
<comment type="similarity">
    <text evidence="1 6">Belongs to the carbohydrate kinase PfkB family.</text>
</comment>
<organism evidence="9">
    <name type="scientific">Sedimenticola thiotaurini</name>
    <dbReference type="NCBI Taxonomy" id="1543721"/>
    <lineage>
        <taxon>Bacteria</taxon>
        <taxon>Pseudomonadati</taxon>
        <taxon>Pseudomonadota</taxon>
        <taxon>Gammaproteobacteria</taxon>
        <taxon>Chromatiales</taxon>
        <taxon>Sedimenticolaceae</taxon>
        <taxon>Sedimenticola</taxon>
    </lineage>
</organism>
<evidence type="ECO:0000256" key="4">
    <source>
        <dbReference type="ARBA" id="ARBA00022777"/>
    </source>
</evidence>
<keyword evidence="5" id="KW-0067">ATP-binding</keyword>
<gene>
    <name evidence="9" type="ORF">ENI96_04110</name>
</gene>
<evidence type="ECO:0000256" key="5">
    <source>
        <dbReference type="ARBA" id="ARBA00022840"/>
    </source>
</evidence>
<dbReference type="Proteomes" id="UP000886251">
    <property type="component" value="Unassembled WGS sequence"/>
</dbReference>
<evidence type="ECO:0000256" key="7">
    <source>
        <dbReference type="SAM" id="MobiDB-lite"/>
    </source>
</evidence>
<evidence type="ECO:0000313" key="9">
    <source>
        <dbReference type="EMBL" id="HEB95599.1"/>
    </source>
</evidence>
<sequence length="337" mass="36030">MDRQSERGGRGRIPNRNDEPQGGGRARTLSVLSLNPAVDMTYDIPALVDDQKVHATATRYDPGGNGINVGRGLKRLGARSTSFFVTAGEIGRLLERLLLQQLDGIHCEHVEGETRINGTLLDRGEGRQYEIDGIGPRIPPARLEQLLDVFVCATEQGIGVLTGSVPPGVPDDVYGRVTRSLRQRGGRAFVDCHGRLLSHALEARPFLIKPNRYELEQLLGRRLPAIEQVATEARAIQQKGVQYVCVSLGAEGAILTGPDDTLLAHAPRVEIDSTVGAGDSMVAGLVAAFAVDLPADAALRQAVACGSATARHPGTELFSREDVEGLQGEVEISSLGI</sequence>
<evidence type="ECO:0000256" key="6">
    <source>
        <dbReference type="PIRNR" id="PIRNR000535"/>
    </source>
</evidence>
<dbReference type="PANTHER" id="PTHR46566">
    <property type="entry name" value="1-PHOSPHOFRUCTOKINASE-RELATED"/>
    <property type="match status" value="1"/>
</dbReference>
<dbReference type="InterPro" id="IPR029056">
    <property type="entry name" value="Ribokinase-like"/>
</dbReference>
<evidence type="ECO:0000256" key="3">
    <source>
        <dbReference type="ARBA" id="ARBA00022741"/>
    </source>
</evidence>
<evidence type="ECO:0000259" key="8">
    <source>
        <dbReference type="Pfam" id="PF00294"/>
    </source>
</evidence>
<accession>A0A831W2I1</accession>
<dbReference type="GO" id="GO:0005524">
    <property type="term" value="F:ATP binding"/>
    <property type="evidence" value="ECO:0007669"/>
    <property type="project" value="UniProtKB-KW"/>
</dbReference>
<name>A0A831W2I1_9GAMM</name>
<dbReference type="GO" id="GO:0005829">
    <property type="term" value="C:cytosol"/>
    <property type="evidence" value="ECO:0007669"/>
    <property type="project" value="TreeGrafter"/>
</dbReference>
<evidence type="ECO:0000256" key="2">
    <source>
        <dbReference type="ARBA" id="ARBA00022679"/>
    </source>
</evidence>
<dbReference type="PIRSF" id="PIRSF000535">
    <property type="entry name" value="1PFK/6PFK/LacC"/>
    <property type="match status" value="1"/>
</dbReference>
<dbReference type="InterPro" id="IPR002173">
    <property type="entry name" value="Carboh/pur_kinase_PfkB_CS"/>
</dbReference>
<protein>
    <recommendedName>
        <fullName evidence="6">Phosphofructokinase</fullName>
    </recommendedName>
</protein>
<dbReference type="InterPro" id="IPR011611">
    <property type="entry name" value="PfkB_dom"/>
</dbReference>
<dbReference type="NCBIfam" id="TIGR03168">
    <property type="entry name" value="1-PFK"/>
    <property type="match status" value="1"/>
</dbReference>
<dbReference type="Gene3D" id="3.40.1190.20">
    <property type="match status" value="1"/>
</dbReference>
<dbReference type="InterPro" id="IPR017583">
    <property type="entry name" value="Tagatose/fructose_Pkinase"/>
</dbReference>
<feature type="region of interest" description="Disordered" evidence="7">
    <location>
        <begin position="1"/>
        <end position="26"/>
    </location>
</feature>
<dbReference type="Pfam" id="PF00294">
    <property type="entry name" value="PfkB"/>
    <property type="match status" value="1"/>
</dbReference>
<keyword evidence="2 6" id="KW-0808">Transferase</keyword>
<dbReference type="PANTHER" id="PTHR46566:SF2">
    <property type="entry name" value="ATP-DEPENDENT 6-PHOSPHOFRUCTOKINASE ISOZYME 2"/>
    <property type="match status" value="1"/>
</dbReference>
<dbReference type="CDD" id="cd01164">
    <property type="entry name" value="FruK_PfkB_like"/>
    <property type="match status" value="1"/>
</dbReference>
<evidence type="ECO:0000256" key="1">
    <source>
        <dbReference type="ARBA" id="ARBA00010688"/>
    </source>
</evidence>
<feature type="compositionally biased region" description="Basic and acidic residues" evidence="7">
    <location>
        <begin position="1"/>
        <end position="19"/>
    </location>
</feature>
<reference evidence="9" key="1">
    <citation type="journal article" date="2020" name="mSystems">
        <title>Genome- and Community-Level Interaction Insights into Carbon Utilization and Element Cycling Functions of Hydrothermarchaeota in Hydrothermal Sediment.</title>
        <authorList>
            <person name="Zhou Z."/>
            <person name="Liu Y."/>
            <person name="Xu W."/>
            <person name="Pan J."/>
            <person name="Luo Z.H."/>
            <person name="Li M."/>
        </authorList>
    </citation>
    <scope>NUCLEOTIDE SEQUENCE [LARGE SCALE GENOMIC DNA]</scope>
    <source>
        <strain evidence="9">HyVt-443</strain>
    </source>
</reference>
<feature type="domain" description="Carbohydrate kinase PfkB" evidence="8">
    <location>
        <begin position="35"/>
        <end position="317"/>
    </location>
</feature>
<dbReference type="EMBL" id="DRKP01000050">
    <property type="protein sequence ID" value="HEB95599.1"/>
    <property type="molecule type" value="Genomic_DNA"/>
</dbReference>
<dbReference type="GO" id="GO:0008443">
    <property type="term" value="F:phosphofructokinase activity"/>
    <property type="evidence" value="ECO:0007669"/>
    <property type="project" value="TreeGrafter"/>
</dbReference>